<reference evidence="13" key="2">
    <citation type="journal article" date="2021" name="PeerJ">
        <title>Extensive microbial diversity within the chicken gut microbiome revealed by metagenomics and culture.</title>
        <authorList>
            <person name="Gilroy R."/>
            <person name="Ravi A."/>
            <person name="Getino M."/>
            <person name="Pursley I."/>
            <person name="Horton D.L."/>
            <person name="Alikhan N.F."/>
            <person name="Baker D."/>
            <person name="Gharbi K."/>
            <person name="Hall N."/>
            <person name="Watson M."/>
            <person name="Adriaenssens E.M."/>
            <person name="Foster-Nyarko E."/>
            <person name="Jarju S."/>
            <person name="Secka A."/>
            <person name="Antonio M."/>
            <person name="Oren A."/>
            <person name="Chaudhuri R.R."/>
            <person name="La Ragione R."/>
            <person name="Hildebrand F."/>
            <person name="Pallen M.J."/>
        </authorList>
    </citation>
    <scope>NUCLEOTIDE SEQUENCE</scope>
    <source>
        <strain evidence="13">B3-4054</strain>
    </source>
</reference>
<dbReference type="Pfam" id="PF00158">
    <property type="entry name" value="Sigma54_activat"/>
    <property type="match status" value="1"/>
</dbReference>
<proteinExistence type="predicted"/>
<keyword evidence="5" id="KW-0547">Nucleotide-binding</keyword>
<dbReference type="Gene3D" id="1.10.8.60">
    <property type="match status" value="1"/>
</dbReference>
<keyword evidence="7" id="KW-0902">Two-component regulatory system</keyword>
<keyword evidence="3" id="KW-0678">Repressor</keyword>
<evidence type="ECO:0000256" key="7">
    <source>
        <dbReference type="ARBA" id="ARBA00023012"/>
    </source>
</evidence>
<evidence type="ECO:0000256" key="6">
    <source>
        <dbReference type="ARBA" id="ARBA00022840"/>
    </source>
</evidence>
<organism evidence="13 14">
    <name type="scientific">Candidatus Avitreponema avistercoris</name>
    <dbReference type="NCBI Taxonomy" id="2840705"/>
    <lineage>
        <taxon>Bacteria</taxon>
        <taxon>Pseudomonadati</taxon>
        <taxon>Spirochaetota</taxon>
        <taxon>Spirochaetia</taxon>
        <taxon>Spirochaetales</taxon>
        <taxon>Candidatus Avitreponema</taxon>
    </lineage>
</organism>
<evidence type="ECO:0000256" key="1">
    <source>
        <dbReference type="ARBA" id="ARBA00004496"/>
    </source>
</evidence>
<dbReference type="GO" id="GO:0005737">
    <property type="term" value="C:cytoplasm"/>
    <property type="evidence" value="ECO:0007669"/>
    <property type="project" value="UniProtKB-SubCell"/>
</dbReference>
<name>A0A9D9ELE5_9SPIR</name>
<dbReference type="GO" id="GO:0000160">
    <property type="term" value="P:phosphorelay signal transduction system"/>
    <property type="evidence" value="ECO:0007669"/>
    <property type="project" value="UniProtKB-KW"/>
</dbReference>
<keyword evidence="2" id="KW-0963">Cytoplasm</keyword>
<evidence type="ECO:0000256" key="3">
    <source>
        <dbReference type="ARBA" id="ARBA00022491"/>
    </source>
</evidence>
<dbReference type="Gene3D" id="3.40.50.300">
    <property type="entry name" value="P-loop containing nucleotide triphosphate hydrolases"/>
    <property type="match status" value="1"/>
</dbReference>
<evidence type="ECO:0000313" key="14">
    <source>
        <dbReference type="Proteomes" id="UP000823616"/>
    </source>
</evidence>
<evidence type="ECO:0000256" key="2">
    <source>
        <dbReference type="ARBA" id="ARBA00022490"/>
    </source>
</evidence>
<evidence type="ECO:0000313" key="13">
    <source>
        <dbReference type="EMBL" id="MBO8450246.1"/>
    </source>
</evidence>
<keyword evidence="11" id="KW-0804">Transcription</keyword>
<evidence type="ECO:0000256" key="10">
    <source>
        <dbReference type="ARBA" id="ARBA00023159"/>
    </source>
</evidence>
<dbReference type="InterPro" id="IPR002197">
    <property type="entry name" value="HTH_Fis"/>
</dbReference>
<protein>
    <submittedName>
        <fullName evidence="13">Sigma-54-dependent Fis family transcriptional regulator</fullName>
    </submittedName>
</protein>
<gene>
    <name evidence="13" type="ORF">IAA96_03985</name>
</gene>
<dbReference type="Proteomes" id="UP000823616">
    <property type="component" value="Unassembled WGS sequence"/>
</dbReference>
<dbReference type="PANTHER" id="PTHR32071:SF95">
    <property type="entry name" value="DNA-BINDING TRANSCRIPTIONAL REGULATOR NTRC"/>
    <property type="match status" value="1"/>
</dbReference>
<reference evidence="13" key="1">
    <citation type="submission" date="2020-10" db="EMBL/GenBank/DDBJ databases">
        <authorList>
            <person name="Gilroy R."/>
        </authorList>
    </citation>
    <scope>NUCLEOTIDE SEQUENCE</scope>
    <source>
        <strain evidence="13">B3-4054</strain>
    </source>
</reference>
<accession>A0A9D9ELE5</accession>
<dbReference type="InterPro" id="IPR009057">
    <property type="entry name" value="Homeodomain-like_sf"/>
</dbReference>
<evidence type="ECO:0000256" key="5">
    <source>
        <dbReference type="ARBA" id="ARBA00022741"/>
    </source>
</evidence>
<dbReference type="CDD" id="cd00009">
    <property type="entry name" value="AAA"/>
    <property type="match status" value="1"/>
</dbReference>
<keyword evidence="10" id="KW-0010">Activator</keyword>
<dbReference type="InterPro" id="IPR027417">
    <property type="entry name" value="P-loop_NTPase"/>
</dbReference>
<dbReference type="SUPFAM" id="SSF55781">
    <property type="entry name" value="GAF domain-like"/>
    <property type="match status" value="1"/>
</dbReference>
<comment type="caution">
    <text evidence="13">The sequence shown here is derived from an EMBL/GenBank/DDBJ whole genome shotgun (WGS) entry which is preliminary data.</text>
</comment>
<keyword evidence="9" id="KW-0238">DNA-binding</keyword>
<dbReference type="SUPFAM" id="SSF46689">
    <property type="entry name" value="Homeodomain-like"/>
    <property type="match status" value="1"/>
</dbReference>
<feature type="domain" description="Sigma-54 factor interaction" evidence="12">
    <location>
        <begin position="152"/>
        <end position="372"/>
    </location>
</feature>
<dbReference type="PANTHER" id="PTHR32071">
    <property type="entry name" value="TRANSCRIPTIONAL REGULATORY PROTEIN"/>
    <property type="match status" value="1"/>
</dbReference>
<dbReference type="PROSITE" id="PS50045">
    <property type="entry name" value="SIGMA54_INTERACT_4"/>
    <property type="match status" value="1"/>
</dbReference>
<dbReference type="EMBL" id="JADIMS010000064">
    <property type="protein sequence ID" value="MBO8450246.1"/>
    <property type="molecule type" value="Genomic_DNA"/>
</dbReference>
<dbReference type="GO" id="GO:0006355">
    <property type="term" value="P:regulation of DNA-templated transcription"/>
    <property type="evidence" value="ECO:0007669"/>
    <property type="project" value="InterPro"/>
</dbReference>
<keyword evidence="6" id="KW-0067">ATP-binding</keyword>
<evidence type="ECO:0000259" key="12">
    <source>
        <dbReference type="PROSITE" id="PS50045"/>
    </source>
</evidence>
<dbReference type="AlphaFoldDB" id="A0A9D9ELE5"/>
<evidence type="ECO:0000256" key="11">
    <source>
        <dbReference type="ARBA" id="ARBA00023163"/>
    </source>
</evidence>
<dbReference type="Gene3D" id="1.10.10.60">
    <property type="entry name" value="Homeodomain-like"/>
    <property type="match status" value="1"/>
</dbReference>
<dbReference type="GO" id="GO:0043565">
    <property type="term" value="F:sequence-specific DNA binding"/>
    <property type="evidence" value="ECO:0007669"/>
    <property type="project" value="InterPro"/>
</dbReference>
<keyword evidence="4" id="KW-0597">Phosphoprotein</keyword>
<comment type="subcellular location">
    <subcellularLocation>
        <location evidence="1">Cytoplasm</location>
    </subcellularLocation>
</comment>
<evidence type="ECO:0000256" key="9">
    <source>
        <dbReference type="ARBA" id="ARBA00023125"/>
    </source>
</evidence>
<feature type="non-terminal residue" evidence="13">
    <location>
        <position position="1"/>
    </location>
</feature>
<dbReference type="SUPFAM" id="SSF52540">
    <property type="entry name" value="P-loop containing nucleoside triphosphate hydrolases"/>
    <property type="match status" value="1"/>
</dbReference>
<dbReference type="GO" id="GO:0005524">
    <property type="term" value="F:ATP binding"/>
    <property type="evidence" value="ECO:0007669"/>
    <property type="project" value="UniProtKB-KW"/>
</dbReference>
<evidence type="ECO:0000256" key="8">
    <source>
        <dbReference type="ARBA" id="ARBA00023015"/>
    </source>
</evidence>
<dbReference type="PRINTS" id="PR01590">
    <property type="entry name" value="HTHFIS"/>
</dbReference>
<dbReference type="Pfam" id="PF25601">
    <property type="entry name" value="AAA_lid_14"/>
    <property type="match status" value="1"/>
</dbReference>
<dbReference type="InterPro" id="IPR002078">
    <property type="entry name" value="Sigma_54_int"/>
</dbReference>
<dbReference type="InterPro" id="IPR058031">
    <property type="entry name" value="AAA_lid_NorR"/>
</dbReference>
<evidence type="ECO:0000256" key="4">
    <source>
        <dbReference type="ARBA" id="ARBA00022553"/>
    </source>
</evidence>
<sequence length="451" mass="47959">ALLALRASLDTLSFSDAGGLLAGVLPPVFRLFSCSAVSLLFRDSGSGIFSVAVRGNPDGSTGGPFPASPEEMSAACRAAENAFFSAEEMAAPLVSEGTCFAVLRVAGKTPPDVFSEADALVFRLLASLTAGFAVRCPESACCPAGSGKIRPPVAVCAGMREILALVKRVADTGMPVLFSGERGTGKKYFAFLLHTWSRRAAKPFVCINCADAGASCPDPETAIFGARGIAGAIQDAGGGTLFLENPEEIPSALQEKLLHALQPAADSAEKNAPQPEYRLVAASGCDLEPLVAAGKFRAGLYFALNVLPLHLPPLRARREDLSALALSFLTDIRAKLGRPFSAVAEDAWEMLLTHSWPGNLDELRNVLERACILGSPPCIQKENLLLNNPVFSDNNKTADKTLKTVLAAFKKEYVTRILAENSWNQTAAARVLAIQRTYLSRLIKELGIREK</sequence>
<keyword evidence="8" id="KW-0805">Transcription regulation</keyword>